<dbReference type="InterPro" id="IPR029059">
    <property type="entry name" value="AB_hydrolase_5"/>
</dbReference>
<dbReference type="InterPro" id="IPR029058">
    <property type="entry name" value="AB_hydrolase_fold"/>
</dbReference>
<feature type="region of interest" description="Disordered" evidence="1">
    <location>
        <begin position="215"/>
        <end position="243"/>
    </location>
</feature>
<proteinExistence type="predicted"/>
<name>A0A1E2SNP4_LEIXY</name>
<dbReference type="SUPFAM" id="SSF53474">
    <property type="entry name" value="alpha/beta-Hydrolases"/>
    <property type="match status" value="1"/>
</dbReference>
<dbReference type="Gene3D" id="3.40.50.1820">
    <property type="entry name" value="alpha/beta hydrolase"/>
    <property type="match status" value="1"/>
</dbReference>
<comment type="caution">
    <text evidence="3">The sequence shown here is derived from an EMBL/GenBank/DDBJ whole genome shotgun (WGS) entry which is preliminary data.</text>
</comment>
<evidence type="ECO:0000313" key="3">
    <source>
        <dbReference type="EMBL" id="ODA91400.1"/>
    </source>
</evidence>
<evidence type="ECO:0000256" key="1">
    <source>
        <dbReference type="SAM" id="MobiDB-lite"/>
    </source>
</evidence>
<dbReference type="AlphaFoldDB" id="A0A1E2SNP4"/>
<dbReference type="GO" id="GO:0016787">
    <property type="term" value="F:hydrolase activity"/>
    <property type="evidence" value="ECO:0007669"/>
    <property type="project" value="UniProtKB-KW"/>
</dbReference>
<dbReference type="Pfam" id="PF12695">
    <property type="entry name" value="Abhydrolase_5"/>
    <property type="match status" value="1"/>
</dbReference>
<organism evidence="3 4">
    <name type="scientific">Leifsonia xyli subsp. xyli</name>
    <dbReference type="NCBI Taxonomy" id="59736"/>
    <lineage>
        <taxon>Bacteria</taxon>
        <taxon>Bacillati</taxon>
        <taxon>Actinomycetota</taxon>
        <taxon>Actinomycetes</taxon>
        <taxon>Micrococcales</taxon>
        <taxon>Microbacteriaceae</taxon>
        <taxon>Leifsonia</taxon>
    </lineage>
</organism>
<evidence type="ECO:0000313" key="4">
    <source>
        <dbReference type="Proteomes" id="UP000094426"/>
    </source>
</evidence>
<dbReference type="Proteomes" id="UP000094426">
    <property type="component" value="Unassembled WGS sequence"/>
</dbReference>
<accession>A0A1E2SNP4</accession>
<sequence length="243" mass="24493">MFIPMIGTRQAALEVWRDPAVSVRDAGGSVVLSPAGAPSGTGLVFIPGARVDPYAYLFKLSGVVAEAGVTVVIAKPALNLALFDQRPLSAFTSAAPGVSRWYVGGHSLGGVRVCQLADTPGVEGLVLFGSYCANDVSATSLRVLSLGGANDCLSTPGKIAAAAHLLPPDAAFVEIPGMDHAQFGDYGAQPGDCAATIGDAEARDALTAALGTILSPPRDPLSPGTTASPAAASSAPRVSRLNV</sequence>
<feature type="compositionally biased region" description="Low complexity" evidence="1">
    <location>
        <begin position="221"/>
        <end position="236"/>
    </location>
</feature>
<reference evidence="3 4" key="1">
    <citation type="submission" date="2015-11" db="EMBL/GenBank/DDBJ databases">
        <authorList>
            <person name="Zhang Y."/>
            <person name="Guo Z."/>
        </authorList>
    </citation>
    <scope>NUCLEOTIDE SEQUENCE [LARGE SCALE GENOMIC DNA]</scope>
    <source>
        <strain evidence="4">gdw1</strain>
    </source>
</reference>
<dbReference type="OMA" id="QFTYKPT"/>
<protein>
    <submittedName>
        <fullName evidence="3">Hydrolase</fullName>
    </submittedName>
</protein>
<gene>
    <name evidence="3" type="ORF">ATY41_00365</name>
</gene>
<feature type="domain" description="Alpha/beta hydrolase fold-5" evidence="2">
    <location>
        <begin position="43"/>
        <end position="201"/>
    </location>
</feature>
<keyword evidence="3" id="KW-0378">Hydrolase</keyword>
<evidence type="ECO:0000259" key="2">
    <source>
        <dbReference type="Pfam" id="PF12695"/>
    </source>
</evidence>
<dbReference type="EMBL" id="LNZG01000001">
    <property type="protein sequence ID" value="ODA91400.1"/>
    <property type="molecule type" value="Genomic_DNA"/>
</dbReference>